<dbReference type="RefSeq" id="WP_096832268.1">
    <property type="nucleotide sequence ID" value="NZ_NXIB02000015.1"/>
</dbReference>
<gene>
    <name evidence="2" type="ORF">CP500_004360</name>
</gene>
<evidence type="ECO:0000259" key="1">
    <source>
        <dbReference type="Pfam" id="PF13470"/>
    </source>
</evidence>
<dbReference type="SUPFAM" id="SSF88723">
    <property type="entry name" value="PIN domain-like"/>
    <property type="match status" value="1"/>
</dbReference>
<dbReference type="EMBL" id="NXIB02000015">
    <property type="protein sequence ID" value="PHX56647.1"/>
    <property type="molecule type" value="Genomic_DNA"/>
</dbReference>
<protein>
    <submittedName>
        <fullName evidence="2">PIN domain-containing protein</fullName>
    </submittedName>
</protein>
<dbReference type="Pfam" id="PF13470">
    <property type="entry name" value="PIN_3"/>
    <property type="match status" value="1"/>
</dbReference>
<evidence type="ECO:0000313" key="2">
    <source>
        <dbReference type="EMBL" id="PHX56647.1"/>
    </source>
</evidence>
<sequence length="148" mass="15860">MRRIFADSSVLIAGCGSRRGASRAVLTMAEIGLFKLVVSDQVLEECDRNIRKKIPAAMPIFTDLLAAINPEIQPDPSLEASSQWAAIIEAKDTPILAAAVLANVDRLLSLNTKDFTAQVAAQSGLIIQTPAEFVTEIREIVGKGLLST</sequence>
<feature type="domain" description="PIN" evidence="1">
    <location>
        <begin position="3"/>
        <end position="113"/>
    </location>
</feature>
<evidence type="ECO:0000313" key="3">
    <source>
        <dbReference type="Proteomes" id="UP000226442"/>
    </source>
</evidence>
<keyword evidence="3" id="KW-1185">Reference proteome</keyword>
<proteinExistence type="predicted"/>
<comment type="caution">
    <text evidence="2">The sequence shown here is derived from an EMBL/GenBank/DDBJ whole genome shotgun (WGS) entry which is preliminary data.</text>
</comment>
<organism evidence="2 3">
    <name type="scientific">Tychonema bourrellyi FEM_GT703</name>
    <dbReference type="NCBI Taxonomy" id="2040638"/>
    <lineage>
        <taxon>Bacteria</taxon>
        <taxon>Bacillati</taxon>
        <taxon>Cyanobacteriota</taxon>
        <taxon>Cyanophyceae</taxon>
        <taxon>Oscillatoriophycideae</taxon>
        <taxon>Oscillatoriales</taxon>
        <taxon>Microcoleaceae</taxon>
        <taxon>Tychonema</taxon>
    </lineage>
</organism>
<reference evidence="2" key="1">
    <citation type="submission" date="2017-10" db="EMBL/GenBank/DDBJ databases">
        <title>Draft genome sequence of the planktic cyanobacteria Tychonema bourrellyi isolated from alpine lentic freshwater.</title>
        <authorList>
            <person name="Tett A."/>
            <person name="Armanini F."/>
            <person name="Asnicar F."/>
            <person name="Boscaini A."/>
            <person name="Pasolli E."/>
            <person name="Zolfo M."/>
            <person name="Donati C."/>
            <person name="Salmaso N."/>
            <person name="Segata N."/>
        </authorList>
    </citation>
    <scope>NUCLEOTIDE SEQUENCE</scope>
    <source>
        <strain evidence="2">FEM_GT703</strain>
    </source>
</reference>
<accession>A0A2G4F583</accession>
<dbReference type="OrthoDB" id="335825at2"/>
<name>A0A2G4F583_9CYAN</name>
<dbReference type="InterPro" id="IPR002716">
    <property type="entry name" value="PIN_dom"/>
</dbReference>
<dbReference type="AlphaFoldDB" id="A0A2G4F583"/>
<dbReference type="Proteomes" id="UP000226442">
    <property type="component" value="Unassembled WGS sequence"/>
</dbReference>
<dbReference type="InterPro" id="IPR029060">
    <property type="entry name" value="PIN-like_dom_sf"/>
</dbReference>